<dbReference type="STRING" id="619805.SAMN05660477_02848"/>
<dbReference type="Pfam" id="PF10988">
    <property type="entry name" value="DUF2807"/>
    <property type="match status" value="1"/>
</dbReference>
<dbReference type="InterPro" id="IPR021255">
    <property type="entry name" value="DUF2807"/>
</dbReference>
<keyword evidence="1" id="KW-0732">Signal</keyword>
<proteinExistence type="predicted"/>
<keyword evidence="4" id="KW-1185">Reference proteome</keyword>
<dbReference type="EMBL" id="FUYZ01000012">
    <property type="protein sequence ID" value="SKC07957.1"/>
    <property type="molecule type" value="Genomic_DNA"/>
</dbReference>
<reference evidence="3 4" key="1">
    <citation type="submission" date="2017-02" db="EMBL/GenBank/DDBJ databases">
        <authorList>
            <person name="Peterson S.W."/>
        </authorList>
    </citation>
    <scope>NUCLEOTIDE SEQUENCE [LARGE SCALE GENOMIC DNA]</scope>
    <source>
        <strain evidence="3 4">DSM 22323</strain>
    </source>
</reference>
<dbReference type="Proteomes" id="UP000191112">
    <property type="component" value="Unassembled WGS sequence"/>
</dbReference>
<feature type="domain" description="Putative auto-transporter adhesin head GIN" evidence="2">
    <location>
        <begin position="55"/>
        <end position="253"/>
    </location>
</feature>
<sequence>MKTNKICAILLGLSLTLSACSYSKSNGETEFTIGGFNMGSNEGKGALTDKTYTFDFDEIKSSNALDVEVVKSSTEKIVVNAPSDIIDQIEVVQEGSAAVIRIARGVRNVSTNRVKVKVYAKDFNKLSASSSSTITVADDFKSNGFLLNASSSSTIKGTFDAPSINIQANSSADVVANIMSKDVIAQVSSSGTISLKGRSESINAQASSSGDVEGAEFTADSAMLQASSSGGIKIGVRNSVSGSASSSADIVVLKRGNLESKNIKESSSGSVTIK</sequence>
<gene>
    <name evidence="3" type="ORF">SAMN05660477_02848</name>
</gene>
<evidence type="ECO:0000259" key="2">
    <source>
        <dbReference type="Pfam" id="PF10988"/>
    </source>
</evidence>
<feature type="chain" id="PRO_5012097699" evidence="1">
    <location>
        <begin position="20"/>
        <end position="274"/>
    </location>
</feature>
<protein>
    <submittedName>
        <fullName evidence="3">Putative auto-transporter adhesin, head GIN domain</fullName>
    </submittedName>
</protein>
<dbReference type="AlphaFoldDB" id="A0A1T5GI07"/>
<evidence type="ECO:0000313" key="4">
    <source>
        <dbReference type="Proteomes" id="UP000191112"/>
    </source>
</evidence>
<dbReference type="OrthoDB" id="1274778at2"/>
<feature type="signal peptide" evidence="1">
    <location>
        <begin position="1"/>
        <end position="19"/>
    </location>
</feature>
<name>A0A1T5GI07_9FLAO</name>
<accession>A0A1T5GI07</accession>
<dbReference type="PROSITE" id="PS51257">
    <property type="entry name" value="PROKAR_LIPOPROTEIN"/>
    <property type="match status" value="1"/>
</dbReference>
<dbReference type="RefSeq" id="WP_079668039.1">
    <property type="nucleotide sequence ID" value="NZ_FUYZ01000012.1"/>
</dbReference>
<organism evidence="3 4">
    <name type="scientific">Soonwooa buanensis</name>
    <dbReference type="NCBI Taxonomy" id="619805"/>
    <lineage>
        <taxon>Bacteria</taxon>
        <taxon>Pseudomonadati</taxon>
        <taxon>Bacteroidota</taxon>
        <taxon>Flavobacteriia</taxon>
        <taxon>Flavobacteriales</taxon>
        <taxon>Weeksellaceae</taxon>
        <taxon>Chryseobacterium group</taxon>
        <taxon>Soonwooa</taxon>
    </lineage>
</organism>
<evidence type="ECO:0000313" key="3">
    <source>
        <dbReference type="EMBL" id="SKC07957.1"/>
    </source>
</evidence>
<evidence type="ECO:0000256" key="1">
    <source>
        <dbReference type="SAM" id="SignalP"/>
    </source>
</evidence>
<dbReference type="Gene3D" id="2.160.20.120">
    <property type="match status" value="1"/>
</dbReference>